<dbReference type="AlphaFoldDB" id="A0A6G9IEM3"/>
<dbReference type="PANTHER" id="PTHR39576:SF2">
    <property type="entry name" value="ATTACHING AND EFFACING PROTEIN HOMOLOG-RELATED"/>
    <property type="match status" value="1"/>
</dbReference>
<protein>
    <recommendedName>
        <fullName evidence="2">Inverse autotransporter beta-domain domain-containing protein</fullName>
    </recommendedName>
</protein>
<organism evidence="3 4">
    <name type="scientific">Zophobihabitans entericus</name>
    <dbReference type="NCBI Taxonomy" id="1635327"/>
    <lineage>
        <taxon>Bacteria</taxon>
        <taxon>Pseudomonadati</taxon>
        <taxon>Pseudomonadota</taxon>
        <taxon>Gammaproteobacteria</taxon>
        <taxon>Orbales</taxon>
        <taxon>Orbaceae</taxon>
        <taxon>Zophobihabitans</taxon>
    </lineage>
</organism>
<dbReference type="InterPro" id="IPR051715">
    <property type="entry name" value="Intimin-Invasin_domain"/>
</dbReference>
<dbReference type="InterPro" id="IPR024519">
    <property type="entry name" value="IAT_beta"/>
</dbReference>
<accession>A0A6G9IEM3</accession>
<dbReference type="Pfam" id="PF11924">
    <property type="entry name" value="IAT_beta"/>
    <property type="match status" value="1"/>
</dbReference>
<keyword evidence="4" id="KW-1185">Reference proteome</keyword>
<feature type="domain" description="Inverse autotransporter beta-domain" evidence="2">
    <location>
        <begin position="29"/>
        <end position="75"/>
    </location>
</feature>
<dbReference type="InParanoid" id="A0A6G9IEM3"/>
<dbReference type="GO" id="GO:0009279">
    <property type="term" value="C:cell outer membrane"/>
    <property type="evidence" value="ECO:0007669"/>
    <property type="project" value="TreeGrafter"/>
</dbReference>
<evidence type="ECO:0000313" key="4">
    <source>
        <dbReference type="Proteomes" id="UP000501168"/>
    </source>
</evidence>
<evidence type="ECO:0000259" key="2">
    <source>
        <dbReference type="Pfam" id="PF11924"/>
    </source>
</evidence>
<dbReference type="Gene3D" id="2.40.160.160">
    <property type="entry name" value="Inverse autotransporter, beta-domain"/>
    <property type="match status" value="1"/>
</dbReference>
<comment type="similarity">
    <text evidence="1">Belongs to the intimin/invasin family.</text>
</comment>
<proteinExistence type="inferred from homology"/>
<name>A0A6G9IEM3_9GAMM</name>
<dbReference type="PANTHER" id="PTHR39576">
    <property type="entry name" value="ATTACHING AND EFFACING PROTEIN HOMOLOG-RELATED-RELATED"/>
    <property type="match status" value="1"/>
</dbReference>
<dbReference type="KEGG" id="orb:IPMB12_11620"/>
<dbReference type="InterPro" id="IPR038177">
    <property type="entry name" value="IAT_beta_sf"/>
</dbReference>
<dbReference type="Proteomes" id="UP000501168">
    <property type="component" value="Chromosome"/>
</dbReference>
<gene>
    <name evidence="3" type="ORF">IPMB12_11620</name>
</gene>
<reference evidence="3 4" key="1">
    <citation type="submission" date="2020-03" db="EMBL/GenBank/DDBJ databases">
        <title>Complete genome sequence of Orbus sp. IPMB12 (BCRC 80908).</title>
        <authorList>
            <person name="Lo W.-S."/>
            <person name="Chang T.-H."/>
            <person name="Kuo C.-H."/>
        </authorList>
    </citation>
    <scope>NUCLEOTIDE SEQUENCE [LARGE SCALE GENOMIC DNA]</scope>
    <source>
        <strain evidence="3 4">IPMB12</strain>
    </source>
</reference>
<evidence type="ECO:0000256" key="1">
    <source>
        <dbReference type="ARBA" id="ARBA00010116"/>
    </source>
</evidence>
<evidence type="ECO:0000313" key="3">
    <source>
        <dbReference type="EMBL" id="QIQ22277.1"/>
    </source>
</evidence>
<dbReference type="EMBL" id="CP050253">
    <property type="protein sequence ID" value="QIQ22277.1"/>
    <property type="molecule type" value="Genomic_DNA"/>
</dbReference>
<dbReference type="RefSeq" id="WP_166917573.1">
    <property type="nucleotide sequence ID" value="NZ_CP050253.1"/>
</dbReference>
<sequence>MAVEPSSEPTNLLSETQIASSSVSLANAASHDDNRINFSLNYQFNQSWQDVLDPKQVAVMRSLQGSRYDLVQSNNNIVLEYQK</sequence>